<evidence type="ECO:0000313" key="1">
    <source>
        <dbReference type="EMBL" id="ERK40772.1"/>
    </source>
</evidence>
<dbReference type="EMBL" id="AWVK01000128">
    <property type="protein sequence ID" value="ERK40772.1"/>
    <property type="molecule type" value="Genomic_DNA"/>
</dbReference>
<organism evidence="1 2">
    <name type="scientific">Levilactobacillus brevis ATCC 14869 = DSM 20054</name>
    <dbReference type="NCBI Taxonomy" id="649758"/>
    <lineage>
        <taxon>Bacteria</taxon>
        <taxon>Bacillati</taxon>
        <taxon>Bacillota</taxon>
        <taxon>Bacilli</taxon>
        <taxon>Lactobacillales</taxon>
        <taxon>Lactobacillaceae</taxon>
        <taxon>Levilactobacillus</taxon>
    </lineage>
</organism>
<name>U2QPS3_LEVBR</name>
<dbReference type="AlphaFoldDB" id="U2QPS3"/>
<evidence type="ECO:0000313" key="2">
    <source>
        <dbReference type="Proteomes" id="UP000016644"/>
    </source>
</evidence>
<reference evidence="1 2" key="1">
    <citation type="submission" date="2013-06" db="EMBL/GenBank/DDBJ databases">
        <authorList>
            <person name="Weinstock G."/>
            <person name="Sodergren E."/>
            <person name="Lobos E.A."/>
            <person name="Fulton L."/>
            <person name="Fulton R."/>
            <person name="Courtney L."/>
            <person name="Fronick C."/>
            <person name="O'Laughlin M."/>
            <person name="Godfrey J."/>
            <person name="Wilson R.M."/>
            <person name="Miner T."/>
            <person name="Farmer C."/>
            <person name="Delehaunty K."/>
            <person name="Cordes M."/>
            <person name="Minx P."/>
            <person name="Tomlinson C."/>
            <person name="Chen J."/>
            <person name="Wollam A."/>
            <person name="Pepin K.H."/>
            <person name="Bhonagiri V."/>
            <person name="Zhang X."/>
            <person name="Warren W."/>
            <person name="Mitreva M."/>
            <person name="Mardis E.R."/>
            <person name="Wilson R.K."/>
        </authorList>
    </citation>
    <scope>NUCLEOTIDE SEQUENCE [LARGE SCALE GENOMIC DNA]</scope>
    <source>
        <strain evidence="1 2">ATCC 14869</strain>
    </source>
</reference>
<dbReference type="Proteomes" id="UP000016644">
    <property type="component" value="Unassembled WGS sequence"/>
</dbReference>
<comment type="caution">
    <text evidence="1">The sequence shown here is derived from an EMBL/GenBank/DDBJ whole genome shotgun (WGS) entry which is preliminary data.</text>
</comment>
<proteinExistence type="predicted"/>
<sequence length="60" mass="7297">MCPHFAERLKVRSVSNQTIIFEMLIRRRFTKINKIIVYGPIIFQKNLYHRRIIVDKKLIP</sequence>
<protein>
    <submittedName>
        <fullName evidence="1">Uncharacterized protein</fullName>
    </submittedName>
</protein>
<gene>
    <name evidence="1" type="ORF">HMPREF0495_02594</name>
</gene>
<dbReference type="HOGENOM" id="CLU_2935680_0_0_9"/>
<accession>U2QPS3</accession>